<proteinExistence type="predicted"/>
<evidence type="ECO:0000313" key="1">
    <source>
        <dbReference type="EMBL" id="MFC3194922.1"/>
    </source>
</evidence>
<feature type="non-terminal residue" evidence="1">
    <location>
        <position position="1"/>
    </location>
</feature>
<sequence>EFTSQISNSLMALERLRFFPQEKEVAPQQTALHVAGWRVYEPDKQLINGSGEVTVFSAGKRSGLVRNLINRIRA</sequence>
<organism evidence="1 2">
    <name type="scientific">Marinicella sediminis</name>
    <dbReference type="NCBI Taxonomy" id="1792834"/>
    <lineage>
        <taxon>Bacteria</taxon>
        <taxon>Pseudomonadati</taxon>
        <taxon>Pseudomonadota</taxon>
        <taxon>Gammaproteobacteria</taxon>
        <taxon>Lysobacterales</taxon>
        <taxon>Marinicellaceae</taxon>
        <taxon>Marinicella</taxon>
    </lineage>
</organism>
<comment type="caution">
    <text evidence="1">The sequence shown here is derived from an EMBL/GenBank/DDBJ whole genome shotgun (WGS) entry which is preliminary data.</text>
</comment>
<evidence type="ECO:0000313" key="2">
    <source>
        <dbReference type="Proteomes" id="UP001595533"/>
    </source>
</evidence>
<accession>A0ABV7JHR9</accession>
<protein>
    <submittedName>
        <fullName evidence="1">Uncharacterized protein</fullName>
    </submittedName>
</protein>
<dbReference type="EMBL" id="JBHRTS010000006">
    <property type="protein sequence ID" value="MFC3194922.1"/>
    <property type="molecule type" value="Genomic_DNA"/>
</dbReference>
<dbReference type="Proteomes" id="UP001595533">
    <property type="component" value="Unassembled WGS sequence"/>
</dbReference>
<dbReference type="RefSeq" id="WP_379876517.1">
    <property type="nucleotide sequence ID" value="NZ_JBHRTS010000006.1"/>
</dbReference>
<name>A0ABV7JHR9_9GAMM</name>
<gene>
    <name evidence="1" type="ORF">ACFODZ_11790</name>
</gene>
<reference evidence="2" key="1">
    <citation type="journal article" date="2019" name="Int. J. Syst. Evol. Microbiol.">
        <title>The Global Catalogue of Microorganisms (GCM) 10K type strain sequencing project: providing services to taxonomists for standard genome sequencing and annotation.</title>
        <authorList>
            <consortium name="The Broad Institute Genomics Platform"/>
            <consortium name="The Broad Institute Genome Sequencing Center for Infectious Disease"/>
            <person name="Wu L."/>
            <person name="Ma J."/>
        </authorList>
    </citation>
    <scope>NUCLEOTIDE SEQUENCE [LARGE SCALE GENOMIC DNA]</scope>
    <source>
        <strain evidence="2">KCTC 42953</strain>
    </source>
</reference>
<keyword evidence="2" id="KW-1185">Reference proteome</keyword>